<proteinExistence type="predicted"/>
<dbReference type="AlphaFoldDB" id="A0A653CAE5"/>
<dbReference type="Proteomes" id="UP000410492">
    <property type="component" value="Unassembled WGS sequence"/>
</dbReference>
<accession>A0A653CAE5</accession>
<gene>
    <name evidence="1" type="ORF">CALMAC_LOCUS7535</name>
</gene>
<organism evidence="1 2">
    <name type="scientific">Callosobruchus maculatus</name>
    <name type="common">Southern cowpea weevil</name>
    <name type="synonym">Pulse bruchid</name>
    <dbReference type="NCBI Taxonomy" id="64391"/>
    <lineage>
        <taxon>Eukaryota</taxon>
        <taxon>Metazoa</taxon>
        <taxon>Ecdysozoa</taxon>
        <taxon>Arthropoda</taxon>
        <taxon>Hexapoda</taxon>
        <taxon>Insecta</taxon>
        <taxon>Pterygota</taxon>
        <taxon>Neoptera</taxon>
        <taxon>Endopterygota</taxon>
        <taxon>Coleoptera</taxon>
        <taxon>Polyphaga</taxon>
        <taxon>Cucujiformia</taxon>
        <taxon>Chrysomeloidea</taxon>
        <taxon>Chrysomelidae</taxon>
        <taxon>Bruchinae</taxon>
        <taxon>Bruchini</taxon>
        <taxon>Callosobruchus</taxon>
    </lineage>
</organism>
<dbReference type="EMBL" id="CAACVG010007334">
    <property type="protein sequence ID" value="VEN44897.1"/>
    <property type="molecule type" value="Genomic_DNA"/>
</dbReference>
<keyword evidence="2" id="KW-1185">Reference proteome</keyword>
<evidence type="ECO:0000313" key="2">
    <source>
        <dbReference type="Proteomes" id="UP000410492"/>
    </source>
</evidence>
<reference evidence="1 2" key="1">
    <citation type="submission" date="2019-01" db="EMBL/GenBank/DDBJ databases">
        <authorList>
            <person name="Sayadi A."/>
        </authorList>
    </citation>
    <scope>NUCLEOTIDE SEQUENCE [LARGE SCALE GENOMIC DNA]</scope>
</reference>
<protein>
    <submittedName>
        <fullName evidence="1">Uncharacterized protein</fullName>
    </submittedName>
</protein>
<sequence length="19" mass="2244">MLTINYYFSVSLVVNTEHL</sequence>
<name>A0A653CAE5_CALMS</name>
<evidence type="ECO:0000313" key="1">
    <source>
        <dbReference type="EMBL" id="VEN44897.1"/>
    </source>
</evidence>